<evidence type="ECO:0000313" key="2">
    <source>
        <dbReference type="Proteomes" id="UP000828048"/>
    </source>
</evidence>
<evidence type="ECO:0000313" key="1">
    <source>
        <dbReference type="EMBL" id="KAH7851854.1"/>
    </source>
</evidence>
<reference evidence="1 2" key="1">
    <citation type="journal article" date="2021" name="Hortic Res">
        <title>High-quality reference genome and annotation aids understanding of berry development for evergreen blueberry (Vaccinium darrowii).</title>
        <authorList>
            <person name="Yu J."/>
            <person name="Hulse-Kemp A.M."/>
            <person name="Babiker E."/>
            <person name="Staton M."/>
        </authorList>
    </citation>
    <scope>NUCLEOTIDE SEQUENCE [LARGE SCALE GENOMIC DNA]</scope>
    <source>
        <strain evidence="2">cv. NJ 8807/NJ 8810</strain>
        <tissue evidence="1">Young leaf</tissue>
    </source>
</reference>
<organism evidence="1 2">
    <name type="scientific">Vaccinium darrowii</name>
    <dbReference type="NCBI Taxonomy" id="229202"/>
    <lineage>
        <taxon>Eukaryota</taxon>
        <taxon>Viridiplantae</taxon>
        <taxon>Streptophyta</taxon>
        <taxon>Embryophyta</taxon>
        <taxon>Tracheophyta</taxon>
        <taxon>Spermatophyta</taxon>
        <taxon>Magnoliopsida</taxon>
        <taxon>eudicotyledons</taxon>
        <taxon>Gunneridae</taxon>
        <taxon>Pentapetalae</taxon>
        <taxon>asterids</taxon>
        <taxon>Ericales</taxon>
        <taxon>Ericaceae</taxon>
        <taxon>Vaccinioideae</taxon>
        <taxon>Vaccinieae</taxon>
        <taxon>Vaccinium</taxon>
    </lineage>
</organism>
<dbReference type="EMBL" id="CM037158">
    <property type="protein sequence ID" value="KAH7851854.1"/>
    <property type="molecule type" value="Genomic_DNA"/>
</dbReference>
<proteinExistence type="predicted"/>
<comment type="caution">
    <text evidence="1">The sequence shown here is derived from an EMBL/GenBank/DDBJ whole genome shotgun (WGS) entry which is preliminary data.</text>
</comment>
<dbReference type="Proteomes" id="UP000828048">
    <property type="component" value="Chromosome 8"/>
</dbReference>
<gene>
    <name evidence="1" type="ORF">Vadar_017355</name>
</gene>
<sequence length="491" mass="54485">MDSIFQLDDGGRATFLHHILYSFGAAYICLWSYVAQPSNCLVSMDALYVEEDKQPTSSSGSRARRLFDEYRQAVFFLGNDRVPGLAFNNGVPFMELKGLDLLSLAAVEPQLQFYQEASIKTAIFMGCNTGEIELGISNDTQMRNWFPDDFARQIAPPMELPHPTDQPPASSSSSSLRSLSMGSPEGSPFFFGIPSTSSLLEPPVEAPIEQALRPISNSLLSPFIQIPPFQFPTLETREATTTEAGTSQKPSAFERFRSALRRSTTTVAAGARKPNIQKRAIAFFRGLSLMRIQGQAQGTRPMSSTQLHHMISERKRREKLNESFQALRSLLPPGTKKDKASVLASTTDYLASLKAQVEELTKRSQVLEEKVQLLSTKKEANRQQEAVSSLSPNERLDVRITHEAASTSEAQVIGVQVVLRGECNVMDLVTRILEFLRQAENASLMSVEADSQVVDSNPMNIVRLRLRIEGGEWDESAFQEAVRRVVADMAQ</sequence>
<keyword evidence="2" id="KW-1185">Reference proteome</keyword>
<name>A0ACB7YFF5_9ERIC</name>
<accession>A0ACB7YFF5</accession>
<protein>
    <submittedName>
        <fullName evidence="1">Uncharacterized protein</fullName>
    </submittedName>
</protein>